<dbReference type="InterPro" id="IPR000835">
    <property type="entry name" value="HTH_MarR-typ"/>
</dbReference>
<dbReference type="PANTHER" id="PTHR39515">
    <property type="entry name" value="CONSERVED PROTEIN"/>
    <property type="match status" value="1"/>
</dbReference>
<accession>A0ABY8C254</accession>
<organism evidence="2 3">
    <name type="scientific">Microbacterium horticulturae</name>
    <dbReference type="NCBI Taxonomy" id="3028316"/>
    <lineage>
        <taxon>Bacteria</taxon>
        <taxon>Bacillati</taxon>
        <taxon>Actinomycetota</taxon>
        <taxon>Actinomycetes</taxon>
        <taxon>Micrococcales</taxon>
        <taxon>Microbacteriaceae</taxon>
        <taxon>Microbacterium</taxon>
    </lineage>
</organism>
<protein>
    <submittedName>
        <fullName evidence="2">MarR family winged helix-turn-helix transcriptional regulator</fullName>
    </submittedName>
</protein>
<evidence type="ECO:0000313" key="3">
    <source>
        <dbReference type="Proteomes" id="UP001214553"/>
    </source>
</evidence>
<dbReference type="RefSeq" id="WP_275278032.1">
    <property type="nucleotide sequence ID" value="NZ_CP119108.1"/>
</dbReference>
<dbReference type="PANTHER" id="PTHR39515:SF2">
    <property type="entry name" value="HTH-TYPE TRANSCRIPTIONAL REGULATOR RV0880"/>
    <property type="match status" value="1"/>
</dbReference>
<evidence type="ECO:0000259" key="1">
    <source>
        <dbReference type="PROSITE" id="PS50995"/>
    </source>
</evidence>
<dbReference type="SMART" id="SM00347">
    <property type="entry name" value="HTH_MARR"/>
    <property type="match status" value="1"/>
</dbReference>
<feature type="domain" description="HTH marR-type" evidence="1">
    <location>
        <begin position="10"/>
        <end position="145"/>
    </location>
</feature>
<keyword evidence="3" id="KW-1185">Reference proteome</keyword>
<evidence type="ECO:0000313" key="2">
    <source>
        <dbReference type="EMBL" id="WEG08703.1"/>
    </source>
</evidence>
<gene>
    <name evidence="2" type="ORF">PU630_15880</name>
</gene>
<reference evidence="2 3" key="1">
    <citation type="submission" date="2023-03" db="EMBL/GenBank/DDBJ databases">
        <title>Genome sequence of Microbacterium sp. KACC 23027.</title>
        <authorList>
            <person name="Kim S."/>
            <person name="Heo J."/>
            <person name="Kwon S.-W."/>
        </authorList>
    </citation>
    <scope>NUCLEOTIDE SEQUENCE [LARGE SCALE GENOMIC DNA]</scope>
    <source>
        <strain evidence="2 3">KACC 23027</strain>
    </source>
</reference>
<dbReference type="InterPro" id="IPR036390">
    <property type="entry name" value="WH_DNA-bd_sf"/>
</dbReference>
<dbReference type="EMBL" id="CP119108">
    <property type="protein sequence ID" value="WEG08703.1"/>
    <property type="molecule type" value="Genomic_DNA"/>
</dbReference>
<dbReference type="Pfam" id="PF12802">
    <property type="entry name" value="MarR_2"/>
    <property type="match status" value="1"/>
</dbReference>
<proteinExistence type="predicted"/>
<name>A0ABY8C254_9MICO</name>
<dbReference type="Proteomes" id="UP001214553">
    <property type="component" value="Chromosome"/>
</dbReference>
<dbReference type="PROSITE" id="PS50995">
    <property type="entry name" value="HTH_MARR_2"/>
    <property type="match status" value="1"/>
</dbReference>
<dbReference type="SUPFAM" id="SSF46785">
    <property type="entry name" value="Winged helix' DNA-binding domain"/>
    <property type="match status" value="1"/>
</dbReference>
<dbReference type="InterPro" id="IPR052526">
    <property type="entry name" value="HTH-type_Bedaq_tolerance"/>
</dbReference>
<dbReference type="Gene3D" id="1.10.10.10">
    <property type="entry name" value="Winged helix-like DNA-binding domain superfamily/Winged helix DNA-binding domain"/>
    <property type="match status" value="1"/>
</dbReference>
<dbReference type="InterPro" id="IPR036388">
    <property type="entry name" value="WH-like_DNA-bd_sf"/>
</dbReference>
<sequence length="146" mass="15658">MSAELQPDADLPLLALLHRAARWFGDEFLARLAAAGVDPITPAHATVLSHLDADTALSISELARRADVTRQTMHRSVTQLIDEGLLRSAPGPGFPRSTLVSLTSAGVRRRHVALGILHDLEDELGGRLGTETVTELRSTLSQVQPG</sequence>